<proteinExistence type="inferred from homology"/>
<evidence type="ECO:0000256" key="3">
    <source>
        <dbReference type="ARBA" id="ARBA00023125"/>
    </source>
</evidence>
<dbReference type="InterPro" id="IPR051054">
    <property type="entry name" value="SorC_transcr_regulators"/>
</dbReference>
<dbReference type="OrthoDB" id="7065657at2"/>
<dbReference type="PANTHER" id="PTHR34294:SF1">
    <property type="entry name" value="TRANSCRIPTIONAL REGULATOR LSRR"/>
    <property type="match status" value="1"/>
</dbReference>
<dbReference type="GO" id="GO:0003677">
    <property type="term" value="F:DNA binding"/>
    <property type="evidence" value="ECO:0007669"/>
    <property type="project" value="UniProtKB-KW"/>
</dbReference>
<dbReference type="Gene3D" id="3.40.50.1360">
    <property type="match status" value="1"/>
</dbReference>
<accession>A0A4V3A7H9</accession>
<dbReference type="EMBL" id="SMSI01000001">
    <property type="protein sequence ID" value="TDH38765.1"/>
    <property type="molecule type" value="Genomic_DNA"/>
</dbReference>
<dbReference type="GO" id="GO:0030246">
    <property type="term" value="F:carbohydrate binding"/>
    <property type="evidence" value="ECO:0007669"/>
    <property type="project" value="InterPro"/>
</dbReference>
<feature type="domain" description="Sugar-binding" evidence="5">
    <location>
        <begin position="63"/>
        <end position="317"/>
    </location>
</feature>
<sequence>MAGKADGEASRLDDAARAGWLYYVAGNTQDEIARKLGVSRQSAQRLVSLAVTERLVKVRLDHPIAKCMELSMRLKERFGLLGCEIVPSDPDAPNSMTGVAQVGAVEMERHLKSHHPKIIAIGTGRALRSAVEQLPPMDCPQHRIVSLLGNMMSDGSATAYNVVIRMAERANARHYPMPLPVFARSAEEKKILHNQEPVHNILELARQADVTFVGVGNMGLTAPLFVDGFLTRDDVRSLDRAGAVGEITSWVYDAAGKLIDGLVNDRVASSPLMVNPANPVVGIAAGEAKVQAILGAMRGKLINTLITNEHTAELLLES</sequence>
<evidence type="ECO:0000259" key="5">
    <source>
        <dbReference type="Pfam" id="PF04198"/>
    </source>
</evidence>
<dbReference type="AlphaFoldDB" id="A0A4V3A7H9"/>
<dbReference type="InterPro" id="IPR037171">
    <property type="entry name" value="NagB/RpiA_transferase-like"/>
</dbReference>
<keyword evidence="4" id="KW-0804">Transcription</keyword>
<keyword evidence="7" id="KW-1185">Reference proteome</keyword>
<dbReference type="Pfam" id="PF04198">
    <property type="entry name" value="Sugar-bind"/>
    <property type="match status" value="1"/>
</dbReference>
<name>A0A4V3A7H9_9HYPH</name>
<evidence type="ECO:0000313" key="7">
    <source>
        <dbReference type="Proteomes" id="UP000295131"/>
    </source>
</evidence>
<dbReference type="Gene3D" id="1.10.10.10">
    <property type="entry name" value="Winged helix-like DNA-binding domain superfamily/Winged helix DNA-binding domain"/>
    <property type="match status" value="1"/>
</dbReference>
<dbReference type="RefSeq" id="WP_133283599.1">
    <property type="nucleotide sequence ID" value="NZ_SMSI01000001.1"/>
</dbReference>
<dbReference type="Proteomes" id="UP000295131">
    <property type="component" value="Unassembled WGS sequence"/>
</dbReference>
<gene>
    <name evidence="6" type="ORF">E2A64_06630</name>
</gene>
<keyword evidence="2" id="KW-0805">Transcription regulation</keyword>
<dbReference type="InterPro" id="IPR036388">
    <property type="entry name" value="WH-like_DNA-bd_sf"/>
</dbReference>
<evidence type="ECO:0000256" key="1">
    <source>
        <dbReference type="ARBA" id="ARBA00010466"/>
    </source>
</evidence>
<dbReference type="PANTHER" id="PTHR34294">
    <property type="entry name" value="TRANSCRIPTIONAL REGULATOR-RELATED"/>
    <property type="match status" value="1"/>
</dbReference>
<dbReference type="SUPFAM" id="SSF100950">
    <property type="entry name" value="NagB/RpiA/CoA transferase-like"/>
    <property type="match status" value="1"/>
</dbReference>
<reference evidence="6 7" key="1">
    <citation type="journal article" date="2013" name="Int. J. Syst. Evol. Microbiol.">
        <title>Hoeflea suaedae sp. nov., an endophytic bacterium isolated from the root of the halophyte Suaeda maritima.</title>
        <authorList>
            <person name="Chung E.J."/>
            <person name="Park J.A."/>
            <person name="Pramanik P."/>
            <person name="Bibi F."/>
            <person name="Jeon C.O."/>
            <person name="Chung Y.R."/>
        </authorList>
    </citation>
    <scope>NUCLEOTIDE SEQUENCE [LARGE SCALE GENOMIC DNA]</scope>
    <source>
        <strain evidence="6 7">YC6898</strain>
    </source>
</reference>
<evidence type="ECO:0000256" key="2">
    <source>
        <dbReference type="ARBA" id="ARBA00023015"/>
    </source>
</evidence>
<protein>
    <submittedName>
        <fullName evidence="6">Sugar-binding transcriptional regulator</fullName>
    </submittedName>
</protein>
<comment type="caution">
    <text evidence="6">The sequence shown here is derived from an EMBL/GenBank/DDBJ whole genome shotgun (WGS) entry which is preliminary data.</text>
</comment>
<organism evidence="6 7">
    <name type="scientific">Pseudohoeflea suaedae</name>
    <dbReference type="NCBI Taxonomy" id="877384"/>
    <lineage>
        <taxon>Bacteria</taxon>
        <taxon>Pseudomonadati</taxon>
        <taxon>Pseudomonadota</taxon>
        <taxon>Alphaproteobacteria</taxon>
        <taxon>Hyphomicrobiales</taxon>
        <taxon>Rhizobiaceae</taxon>
        <taxon>Pseudohoeflea</taxon>
    </lineage>
</organism>
<dbReference type="InterPro" id="IPR007324">
    <property type="entry name" value="Sugar-bd_dom_put"/>
</dbReference>
<evidence type="ECO:0000313" key="6">
    <source>
        <dbReference type="EMBL" id="TDH38765.1"/>
    </source>
</evidence>
<evidence type="ECO:0000256" key="4">
    <source>
        <dbReference type="ARBA" id="ARBA00023163"/>
    </source>
</evidence>
<comment type="similarity">
    <text evidence="1">Belongs to the SorC transcriptional regulatory family.</text>
</comment>
<keyword evidence="3" id="KW-0238">DNA-binding</keyword>